<evidence type="ECO:0000313" key="2">
    <source>
        <dbReference type="EMBL" id="SBT58173.1"/>
    </source>
</evidence>
<dbReference type="Proteomes" id="UP000078555">
    <property type="component" value="Unassembled WGS sequence"/>
</dbReference>
<dbReference type="EMBL" id="FLRE01002214">
    <property type="protein sequence ID" value="SBT58173.1"/>
    <property type="molecule type" value="Genomic_DNA"/>
</dbReference>
<sequence>MSKQMQESYGLHVAHVVAFKTKIKKHIEEQIRKYGYFNCSSIYDKLCRELNLFIKKTKEETLRSQSPQILLAFNDDWNNVEEIRFIKNTFS</sequence>
<name>A0A1A9AFL0_PLAOA</name>
<reference evidence="3 4" key="1">
    <citation type="submission" date="2016-05" db="EMBL/GenBank/DDBJ databases">
        <authorList>
            <person name="Naeem Raeece"/>
        </authorList>
    </citation>
    <scope>NUCLEOTIDE SEQUENCE [LARGE SCALE GENOMIC DNA]</scope>
</reference>
<evidence type="ECO:0000313" key="3">
    <source>
        <dbReference type="Proteomes" id="UP000078550"/>
    </source>
</evidence>
<dbReference type="EMBL" id="FLRD01000585">
    <property type="protein sequence ID" value="SBT54927.1"/>
    <property type="molecule type" value="Genomic_DNA"/>
</dbReference>
<reference evidence="1" key="2">
    <citation type="submission" date="2016-05" db="EMBL/GenBank/DDBJ databases">
        <authorList>
            <person name="Lavstsen T."/>
            <person name="Jespersen J.S."/>
        </authorList>
    </citation>
    <scope>NUCLEOTIDE SEQUENCE [LARGE SCALE GENOMIC DNA]</scope>
</reference>
<keyword evidence="4" id="KW-1185">Reference proteome</keyword>
<protein>
    <submittedName>
        <fullName evidence="1">Uncharacterized protein</fullName>
    </submittedName>
</protein>
<accession>A0A1A9AFL0</accession>
<gene>
    <name evidence="1" type="ORF">POVWA1_067340</name>
    <name evidence="2" type="ORF">POVWA2_083560</name>
</gene>
<dbReference type="AlphaFoldDB" id="A0A1A9AFL0"/>
<evidence type="ECO:0000313" key="1">
    <source>
        <dbReference type="EMBL" id="SBT54927.1"/>
    </source>
</evidence>
<evidence type="ECO:0000313" key="4">
    <source>
        <dbReference type="Proteomes" id="UP000078555"/>
    </source>
</evidence>
<organism evidence="1 4">
    <name type="scientific">Plasmodium ovale wallikeri</name>
    <dbReference type="NCBI Taxonomy" id="864142"/>
    <lineage>
        <taxon>Eukaryota</taxon>
        <taxon>Sar</taxon>
        <taxon>Alveolata</taxon>
        <taxon>Apicomplexa</taxon>
        <taxon>Aconoidasida</taxon>
        <taxon>Haemosporida</taxon>
        <taxon>Plasmodiidae</taxon>
        <taxon>Plasmodium</taxon>
        <taxon>Plasmodium (Plasmodium)</taxon>
    </lineage>
</organism>
<dbReference type="Proteomes" id="UP000078550">
    <property type="component" value="Unassembled WGS sequence"/>
</dbReference>
<proteinExistence type="predicted"/>